<evidence type="ECO:0000313" key="5">
    <source>
        <dbReference type="Proteomes" id="UP000266016"/>
    </source>
</evidence>
<organism evidence="4 5">
    <name type="scientific">Peribacillus asahii</name>
    <dbReference type="NCBI Taxonomy" id="228899"/>
    <lineage>
        <taxon>Bacteria</taxon>
        <taxon>Bacillati</taxon>
        <taxon>Bacillota</taxon>
        <taxon>Bacilli</taxon>
        <taxon>Bacillales</taxon>
        <taxon>Bacillaceae</taxon>
        <taxon>Peribacillus</taxon>
    </lineage>
</organism>
<proteinExistence type="inferred from homology"/>
<dbReference type="EMBL" id="QWVS01000013">
    <property type="protein sequence ID" value="RID87164.1"/>
    <property type="molecule type" value="Genomic_DNA"/>
</dbReference>
<accession>A0A398BC54</accession>
<keyword evidence="2 3" id="KW-1005">Bacterial flagellum biogenesis</keyword>
<evidence type="ECO:0000256" key="2">
    <source>
        <dbReference type="ARBA" id="ARBA00022795"/>
    </source>
</evidence>
<dbReference type="InterPro" id="IPR005648">
    <property type="entry name" value="FlgD"/>
</dbReference>
<dbReference type="Pfam" id="PF03963">
    <property type="entry name" value="FlgD"/>
    <property type="match status" value="1"/>
</dbReference>
<keyword evidence="5" id="KW-1185">Reference proteome</keyword>
<comment type="similarity">
    <text evidence="1 3">Belongs to the FlgD family.</text>
</comment>
<name>A0A398BC54_9BACI</name>
<dbReference type="AlphaFoldDB" id="A0A398BC54"/>
<reference evidence="4 5" key="1">
    <citation type="submission" date="2018-08" db="EMBL/GenBank/DDBJ databases">
        <title>Bacillus jemisoniae sp. nov., Bacillus chryseoplanitiae sp. nov., Bacillus resnikiae sp. nov., and Bacillus frankliniae sp. nov., isolated from Viking spacecraft and associated surfaces.</title>
        <authorList>
            <person name="Seuylemezian A."/>
            <person name="Vaishampayan P."/>
        </authorList>
    </citation>
    <scope>NUCLEOTIDE SEQUENCE [LARGE SCALE GENOMIC DNA]</scope>
    <source>
        <strain evidence="4 5">MA001</strain>
    </source>
</reference>
<protein>
    <recommendedName>
        <fullName evidence="3">Basal-body rod modification protein FlgD</fullName>
    </recommendedName>
</protein>
<sequence length="211" mass="23318">MMTTIDTSLLLSNNVQERKVGDALGKDDFLKLLITQLQNQDPSSPMDNGEFIAQMATFSTMEQMINIGSKLDTLIENNKQSDLLNYSTFVGKEIKWHSVEESGDSEEAIIKEGTGVIQSVQYKGDSVYFFLEDGTKLEPGNISEVHSIPSNSLATGSELIGKQVTWQDEDGNELSGLIRSVLMSNNKLLYEVDDEKGTKLTSDQLIKIASK</sequence>
<keyword evidence="4" id="KW-0282">Flagellum</keyword>
<comment type="function">
    <text evidence="3">Required for flagellar hook formation. May act as a scaffolding protein.</text>
</comment>
<evidence type="ECO:0000256" key="1">
    <source>
        <dbReference type="ARBA" id="ARBA00010577"/>
    </source>
</evidence>
<comment type="caution">
    <text evidence="4">The sequence shown here is derived from an EMBL/GenBank/DDBJ whole genome shotgun (WGS) entry which is preliminary data.</text>
</comment>
<keyword evidence="4" id="KW-0966">Cell projection</keyword>
<dbReference type="Proteomes" id="UP000266016">
    <property type="component" value="Unassembled WGS sequence"/>
</dbReference>
<keyword evidence="4" id="KW-0969">Cilium</keyword>
<dbReference type="NCBIfam" id="NF007197">
    <property type="entry name" value="PRK09618.1"/>
    <property type="match status" value="1"/>
</dbReference>
<gene>
    <name evidence="4" type="primary">flgD</name>
    <name evidence="4" type="ORF">D1953_07590</name>
</gene>
<evidence type="ECO:0000313" key="4">
    <source>
        <dbReference type="EMBL" id="RID87164.1"/>
    </source>
</evidence>
<dbReference type="GO" id="GO:0044781">
    <property type="term" value="P:bacterial-type flagellum organization"/>
    <property type="evidence" value="ECO:0007669"/>
    <property type="project" value="UniProtKB-UniRule"/>
</dbReference>
<evidence type="ECO:0000256" key="3">
    <source>
        <dbReference type="RuleBase" id="RU362076"/>
    </source>
</evidence>